<reference evidence="1" key="1">
    <citation type="submission" date="2022-03" db="EMBL/GenBank/DDBJ databases">
        <authorList>
            <person name="Sayadi A."/>
        </authorList>
    </citation>
    <scope>NUCLEOTIDE SEQUENCE</scope>
</reference>
<proteinExistence type="predicted"/>
<sequence length="113" mass="13067">MDILTEQEYHFFAVTEIWLTSNIPTEVVKVPEYNFYRRDREGRGGGIGIYIKSMYQVRLVDFGIDTSTVVESIWLEVTLHKEKCIGVIYRPPSKSFGDFANVWDCPAFVHLSV</sequence>
<organism evidence="1 2">
    <name type="scientific">Acanthoscelides obtectus</name>
    <name type="common">Bean weevil</name>
    <name type="synonym">Bruchus obtectus</name>
    <dbReference type="NCBI Taxonomy" id="200917"/>
    <lineage>
        <taxon>Eukaryota</taxon>
        <taxon>Metazoa</taxon>
        <taxon>Ecdysozoa</taxon>
        <taxon>Arthropoda</taxon>
        <taxon>Hexapoda</taxon>
        <taxon>Insecta</taxon>
        <taxon>Pterygota</taxon>
        <taxon>Neoptera</taxon>
        <taxon>Endopterygota</taxon>
        <taxon>Coleoptera</taxon>
        <taxon>Polyphaga</taxon>
        <taxon>Cucujiformia</taxon>
        <taxon>Chrysomeloidea</taxon>
        <taxon>Chrysomelidae</taxon>
        <taxon>Bruchinae</taxon>
        <taxon>Bruchini</taxon>
        <taxon>Acanthoscelides</taxon>
    </lineage>
</organism>
<comment type="caution">
    <text evidence="1">The sequence shown here is derived from an EMBL/GenBank/DDBJ whole genome shotgun (WGS) entry which is preliminary data.</text>
</comment>
<dbReference type="InterPro" id="IPR036691">
    <property type="entry name" value="Endo/exonu/phosph_ase_sf"/>
</dbReference>
<accession>A0A9P0L346</accession>
<dbReference type="Gene3D" id="3.60.10.10">
    <property type="entry name" value="Endonuclease/exonuclease/phosphatase"/>
    <property type="match status" value="1"/>
</dbReference>
<dbReference type="AlphaFoldDB" id="A0A9P0L346"/>
<dbReference type="EMBL" id="CAKOFQ010007008">
    <property type="protein sequence ID" value="CAH1986936.1"/>
    <property type="molecule type" value="Genomic_DNA"/>
</dbReference>
<gene>
    <name evidence="1" type="ORF">ACAOBT_LOCUS17546</name>
</gene>
<evidence type="ECO:0000313" key="1">
    <source>
        <dbReference type="EMBL" id="CAH1986936.1"/>
    </source>
</evidence>
<name>A0A9P0L346_ACAOB</name>
<evidence type="ECO:0000313" key="2">
    <source>
        <dbReference type="Proteomes" id="UP001152888"/>
    </source>
</evidence>
<keyword evidence="2" id="KW-1185">Reference proteome</keyword>
<protein>
    <submittedName>
        <fullName evidence="1">Uncharacterized protein</fullName>
    </submittedName>
</protein>
<dbReference type="Proteomes" id="UP001152888">
    <property type="component" value="Unassembled WGS sequence"/>
</dbReference>